<keyword evidence="2" id="KW-1133">Transmembrane helix</keyword>
<dbReference type="GO" id="GO:0015297">
    <property type="term" value="F:antiporter activity"/>
    <property type="evidence" value="ECO:0007669"/>
    <property type="project" value="InterPro"/>
</dbReference>
<evidence type="ECO:0000313" key="3">
    <source>
        <dbReference type="EMBL" id="KAK6931569.1"/>
    </source>
</evidence>
<feature type="transmembrane region" description="Helical" evidence="2">
    <location>
        <begin position="6"/>
        <end position="26"/>
    </location>
</feature>
<feature type="transmembrane region" description="Helical" evidence="2">
    <location>
        <begin position="57"/>
        <end position="79"/>
    </location>
</feature>
<organism evidence="3 4">
    <name type="scientific">Dillenia turbinata</name>
    <dbReference type="NCBI Taxonomy" id="194707"/>
    <lineage>
        <taxon>Eukaryota</taxon>
        <taxon>Viridiplantae</taxon>
        <taxon>Streptophyta</taxon>
        <taxon>Embryophyta</taxon>
        <taxon>Tracheophyta</taxon>
        <taxon>Spermatophyta</taxon>
        <taxon>Magnoliopsida</taxon>
        <taxon>eudicotyledons</taxon>
        <taxon>Gunneridae</taxon>
        <taxon>Pentapetalae</taxon>
        <taxon>Dilleniales</taxon>
        <taxon>Dilleniaceae</taxon>
        <taxon>Dillenia</taxon>
    </lineage>
</organism>
<reference evidence="3 4" key="1">
    <citation type="submission" date="2023-12" db="EMBL/GenBank/DDBJ databases">
        <title>A high-quality genome assembly for Dillenia turbinata (Dilleniales).</title>
        <authorList>
            <person name="Chanderbali A."/>
        </authorList>
    </citation>
    <scope>NUCLEOTIDE SEQUENCE [LARGE SCALE GENOMIC DNA]</scope>
    <source>
        <strain evidence="3">LSX21</strain>
        <tissue evidence="3">Leaf</tissue>
    </source>
</reference>
<dbReference type="AlphaFoldDB" id="A0AAN8VDN4"/>
<dbReference type="PANTHER" id="PTHR11206">
    <property type="entry name" value="MULTIDRUG RESISTANCE PROTEIN"/>
    <property type="match status" value="1"/>
</dbReference>
<comment type="caution">
    <text evidence="3">The sequence shown here is derived from an EMBL/GenBank/DDBJ whole genome shotgun (WGS) entry which is preliminary data.</text>
</comment>
<keyword evidence="4" id="KW-1185">Reference proteome</keyword>
<sequence>MWLAGPLIAVSILQYCLQVISIMFVGHLGELPLSGASLATSIASVTGFSVLTQNIVFPMMVISGITVSVHIVSVGLSYIKLSPRSKTWTGLSKDALCDIFSFLKLTVPSAIMICLEYWSFEMVVLLSGLLLNPELETSVLSVSLDTCWMVYMISVGLGGAIRFAKAELKNSLENTSPNSLFSYVFLKLISYVLNPEVVSNELGARQPQGACLAVGVVIMVAISEGAVIGTKTILVRGVWGKLFRAARGCGWKNICSCINLVAFYIVTILSAVLFAFVLHIGGMGEEQLTELKRQANYLTWHHRFSSQSISMYTEQSFKDTLIRTVICEN</sequence>
<evidence type="ECO:0000256" key="2">
    <source>
        <dbReference type="SAM" id="Phobius"/>
    </source>
</evidence>
<comment type="similarity">
    <text evidence="1">Belongs to the multi antimicrobial extrusion (MATE) (TC 2.A.66.1) family.</text>
</comment>
<feature type="transmembrane region" description="Helical" evidence="2">
    <location>
        <begin position="260"/>
        <end position="281"/>
    </location>
</feature>
<feature type="transmembrane region" description="Helical" evidence="2">
    <location>
        <begin position="99"/>
        <end position="120"/>
    </location>
</feature>
<feature type="transmembrane region" description="Helical" evidence="2">
    <location>
        <begin position="213"/>
        <end position="239"/>
    </location>
</feature>
<dbReference type="Proteomes" id="UP001370490">
    <property type="component" value="Unassembled WGS sequence"/>
</dbReference>
<dbReference type="InterPro" id="IPR002528">
    <property type="entry name" value="MATE_fam"/>
</dbReference>
<feature type="transmembrane region" description="Helical" evidence="2">
    <location>
        <begin position="140"/>
        <end position="164"/>
    </location>
</feature>
<accession>A0AAN8VDN4</accession>
<dbReference type="EMBL" id="JBAMMX010000011">
    <property type="protein sequence ID" value="KAK6931569.1"/>
    <property type="molecule type" value="Genomic_DNA"/>
</dbReference>
<proteinExistence type="inferred from homology"/>
<evidence type="ECO:0000256" key="1">
    <source>
        <dbReference type="ARBA" id="ARBA00010199"/>
    </source>
</evidence>
<name>A0AAN8VDN4_9MAGN</name>
<dbReference type="GO" id="GO:0042910">
    <property type="term" value="F:xenobiotic transmembrane transporter activity"/>
    <property type="evidence" value="ECO:0007669"/>
    <property type="project" value="InterPro"/>
</dbReference>
<feature type="transmembrane region" description="Helical" evidence="2">
    <location>
        <begin position="176"/>
        <end position="193"/>
    </location>
</feature>
<keyword evidence="2" id="KW-0472">Membrane</keyword>
<dbReference type="GO" id="GO:0016020">
    <property type="term" value="C:membrane"/>
    <property type="evidence" value="ECO:0007669"/>
    <property type="project" value="InterPro"/>
</dbReference>
<gene>
    <name evidence="3" type="ORF">RJ641_003362</name>
</gene>
<evidence type="ECO:0000313" key="4">
    <source>
        <dbReference type="Proteomes" id="UP001370490"/>
    </source>
</evidence>
<dbReference type="Pfam" id="PF01554">
    <property type="entry name" value="MatE"/>
    <property type="match status" value="1"/>
</dbReference>
<keyword evidence="2" id="KW-0812">Transmembrane</keyword>
<protein>
    <submittedName>
        <fullName evidence="3">Multi antimicrobial extrusion protein</fullName>
    </submittedName>
</protein>